<evidence type="ECO:0000313" key="5">
    <source>
        <dbReference type="EnsemblMetazoa" id="G10291.1:cds"/>
    </source>
</evidence>
<reference evidence="5" key="1">
    <citation type="submission" date="2022-08" db="UniProtKB">
        <authorList>
            <consortium name="EnsemblMetazoa"/>
        </authorList>
    </citation>
    <scope>IDENTIFICATION</scope>
    <source>
        <strain evidence="5">05x7-T-G4-1.051#20</strain>
    </source>
</reference>
<dbReference type="PANTHER" id="PTHR13014:SF3">
    <property type="entry name" value="LARGE RIBOSOMAL SUBUNIT PROTEIN ML65"/>
    <property type="match status" value="1"/>
</dbReference>
<dbReference type="EnsemblMetazoa" id="G10291.2">
    <property type="protein sequence ID" value="G10291.2:cds"/>
    <property type="gene ID" value="G10291"/>
</dbReference>
<evidence type="ECO:0000256" key="3">
    <source>
        <dbReference type="ARBA" id="ARBA00023128"/>
    </source>
</evidence>
<comment type="subcellular location">
    <subcellularLocation>
        <location evidence="1">Mitochondrion</location>
    </subcellularLocation>
</comment>
<protein>
    <recommendedName>
        <fullName evidence="7">28S ribosomal protein S30, mitochondrial</fullName>
    </recommendedName>
</protein>
<evidence type="ECO:0000256" key="2">
    <source>
        <dbReference type="ARBA" id="ARBA00022980"/>
    </source>
</evidence>
<organism evidence="5 6">
    <name type="scientific">Magallana gigas</name>
    <name type="common">Pacific oyster</name>
    <name type="synonym">Crassostrea gigas</name>
    <dbReference type="NCBI Taxonomy" id="29159"/>
    <lineage>
        <taxon>Eukaryota</taxon>
        <taxon>Metazoa</taxon>
        <taxon>Spiralia</taxon>
        <taxon>Lophotrochozoa</taxon>
        <taxon>Mollusca</taxon>
        <taxon>Bivalvia</taxon>
        <taxon>Autobranchia</taxon>
        <taxon>Pteriomorphia</taxon>
        <taxon>Ostreida</taxon>
        <taxon>Ostreoidea</taxon>
        <taxon>Ostreidae</taxon>
        <taxon>Magallana</taxon>
    </lineage>
</organism>
<keyword evidence="4" id="KW-0687">Ribonucleoprotein</keyword>
<dbReference type="InterPro" id="IPR039982">
    <property type="entry name" value="Ribosomal_mL65"/>
</dbReference>
<dbReference type="AlphaFoldDB" id="A0A8W8HMU7"/>
<dbReference type="OMA" id="VNMPRYY"/>
<proteinExistence type="predicted"/>
<dbReference type="GO" id="GO:0003735">
    <property type="term" value="F:structural constituent of ribosome"/>
    <property type="evidence" value="ECO:0007669"/>
    <property type="project" value="InterPro"/>
</dbReference>
<dbReference type="Pfam" id="PF07147">
    <property type="entry name" value="PDCD9"/>
    <property type="match status" value="1"/>
</dbReference>
<evidence type="ECO:0008006" key="7">
    <source>
        <dbReference type="Google" id="ProtNLM"/>
    </source>
</evidence>
<dbReference type="GO" id="GO:0005762">
    <property type="term" value="C:mitochondrial large ribosomal subunit"/>
    <property type="evidence" value="ECO:0007669"/>
    <property type="project" value="TreeGrafter"/>
</dbReference>
<dbReference type="InterPro" id="IPR010793">
    <property type="entry name" value="Ribosomal_mL37/mL65"/>
</dbReference>
<dbReference type="EnsemblMetazoa" id="G10291.1">
    <property type="protein sequence ID" value="G10291.1:cds"/>
    <property type="gene ID" value="G10291"/>
</dbReference>
<keyword evidence="3" id="KW-0496">Mitochondrion</keyword>
<name>A0A8W8HMU7_MAGGI</name>
<dbReference type="PANTHER" id="PTHR13014">
    <property type="entry name" value="MITOCHONDRIAL 28S RIBOSOMAL PROTEIN S30/P52 PRO-APOTOTIC PROTEIN"/>
    <property type="match status" value="1"/>
</dbReference>
<accession>A0A8W8HMU7</accession>
<evidence type="ECO:0000313" key="6">
    <source>
        <dbReference type="Proteomes" id="UP000005408"/>
    </source>
</evidence>
<keyword evidence="6" id="KW-1185">Reference proteome</keyword>
<dbReference type="Proteomes" id="UP000005408">
    <property type="component" value="Unassembled WGS sequence"/>
</dbReference>
<dbReference type="GO" id="GO:0006412">
    <property type="term" value="P:translation"/>
    <property type="evidence" value="ECO:0007669"/>
    <property type="project" value="InterPro"/>
</dbReference>
<evidence type="ECO:0000256" key="1">
    <source>
        <dbReference type="ARBA" id="ARBA00004173"/>
    </source>
</evidence>
<keyword evidence="2" id="KW-0689">Ribosomal protein</keyword>
<sequence>MAAMWTRKLPSRLQSQNCFRRLQSSVSAVTVDDAQERKSIYPPIKPRLPPGKWGDMEPIVAWDWYDCRQRFLNLPTVAERIHLMDTEFCQDKRCHKYWNFPLLNRTPGNLKYQQIMTKTVLKEVQNLNGIPCFDKIKNDEVVDVKNFLGPTVQDVLTEELTQLDRRHAKPLLGYNDERVTEDKHTDIILKRLLYVISTTLGNKYPHLFDMQITENVELSAHWEKYGIKRLNLPNVVRKRHPMHNMYEMKTLHRKRTPFELQLNSRVHASGKVSFMVRSESPLPEFSKDVQEAHFEEKELKEDRLLAWEQKVAEEKAKVEKLGNPLKLDKGPSPFLYPKIYGASFSDELITTNPGYNLGDPAQFSYMFIQNTNKNKLLKMEQDYGEEYASQAKIGWGMSTGFAWNVAMAHYQGFNSYVDITYPFTNFGILTDGKKFQFFANQLNTLELWKNNEANPIHNLCWYTPEMALYEAIEDKKLVNFDLNVLEHLITFLLCQPEDRGYDMKLTIPGDSLDRVKVDNWIEFKDKTPVVEKEVVYDESQLIH</sequence>
<evidence type="ECO:0000256" key="4">
    <source>
        <dbReference type="ARBA" id="ARBA00023274"/>
    </source>
</evidence>
<dbReference type="OrthoDB" id="6041973at2759"/>